<keyword evidence="2" id="KW-1185">Reference proteome</keyword>
<dbReference type="EMBL" id="RJTH01000035">
    <property type="protein sequence ID" value="RUM17489.1"/>
    <property type="molecule type" value="Genomic_DNA"/>
</dbReference>
<organism evidence="1 2">
    <name type="scientific">Rhizobium vallis</name>
    <dbReference type="NCBI Taxonomy" id="634290"/>
    <lineage>
        <taxon>Bacteria</taxon>
        <taxon>Pseudomonadati</taxon>
        <taxon>Pseudomonadota</taxon>
        <taxon>Alphaproteobacteria</taxon>
        <taxon>Hyphomicrobiales</taxon>
        <taxon>Rhizobiaceae</taxon>
        <taxon>Rhizobium/Agrobacterium group</taxon>
        <taxon>Rhizobium</taxon>
    </lineage>
</organism>
<dbReference type="Proteomes" id="UP000278823">
    <property type="component" value="Unassembled WGS sequence"/>
</dbReference>
<comment type="caution">
    <text evidence="1">The sequence shown here is derived from an EMBL/GenBank/DDBJ whole genome shotgun (WGS) entry which is preliminary data.</text>
</comment>
<protein>
    <submittedName>
        <fullName evidence="1">Uncharacterized protein</fullName>
    </submittedName>
</protein>
<evidence type="ECO:0000313" key="2">
    <source>
        <dbReference type="Proteomes" id="UP000278823"/>
    </source>
</evidence>
<dbReference type="OrthoDB" id="8100729at2"/>
<proteinExistence type="predicted"/>
<dbReference type="RefSeq" id="WP_126925267.1">
    <property type="nucleotide sequence ID" value="NZ_ML133718.1"/>
</dbReference>
<gene>
    <name evidence="1" type="ORF">EFQ99_34170</name>
</gene>
<evidence type="ECO:0000313" key="1">
    <source>
        <dbReference type="EMBL" id="RUM17489.1"/>
    </source>
</evidence>
<accession>A0A3S0R4P3</accession>
<reference evidence="2" key="1">
    <citation type="submission" date="2018-11" db="EMBL/GenBank/DDBJ databases">
        <title>Rhizobium chutanense sp. nov., isolated from root nodules of Phaseolus vulgaris in China.</title>
        <authorList>
            <person name="Huo Y."/>
        </authorList>
    </citation>
    <scope>NUCLEOTIDE SEQUENCE [LARGE SCALE GENOMIC DNA]</scope>
    <source>
        <strain evidence="2">CCBAU 65647</strain>
    </source>
</reference>
<sequence length="122" mass="13891">MKQDWEQIVSYFGAARLRSGSDELKAALGGIEDVAKSIRQSALREGLFGWTSMLDLCVQQTDVEAYSGPYLRVSPVASGMIEFRYLDTAIESRQWHRTEVPTQAVWRLEAFFDQLGWRPKST</sequence>
<name>A0A3S0R4P3_9HYPH</name>
<dbReference type="AlphaFoldDB" id="A0A3S0R4P3"/>